<name>A0ABU3EK21_9RHOB</name>
<proteinExistence type="predicted"/>
<reference evidence="2" key="1">
    <citation type="submission" date="2023-07" db="EMBL/GenBank/DDBJ databases">
        <title>Characterization of two Paracoccaceae strains isolated from Phycosphere and proposal of Xinfangfangia lacusdiani sp. nov.</title>
        <authorList>
            <person name="Deng Y."/>
            <person name="Zhang Y.Q."/>
        </authorList>
    </citation>
    <scope>NUCLEOTIDE SEQUENCE [LARGE SCALE GENOMIC DNA]</scope>
    <source>
        <strain evidence="2">CPCC 101403</strain>
    </source>
</reference>
<organism evidence="1 2">
    <name type="scientific">Paracoccus broussonetiae</name>
    <dbReference type="NCBI Taxonomy" id="3075834"/>
    <lineage>
        <taxon>Bacteria</taxon>
        <taxon>Pseudomonadati</taxon>
        <taxon>Pseudomonadota</taxon>
        <taxon>Alphaproteobacteria</taxon>
        <taxon>Rhodobacterales</taxon>
        <taxon>Paracoccaceae</taxon>
        <taxon>Paracoccus</taxon>
    </lineage>
</organism>
<dbReference type="Proteomes" id="UP001251085">
    <property type="component" value="Unassembled WGS sequence"/>
</dbReference>
<keyword evidence="2" id="KW-1185">Reference proteome</keyword>
<protein>
    <submittedName>
        <fullName evidence="1">Uncharacterized protein</fullName>
    </submittedName>
</protein>
<evidence type="ECO:0000313" key="1">
    <source>
        <dbReference type="EMBL" id="MDT1063755.1"/>
    </source>
</evidence>
<evidence type="ECO:0000313" key="2">
    <source>
        <dbReference type="Proteomes" id="UP001251085"/>
    </source>
</evidence>
<sequence length="113" mass="12042">MNLPVSDACSLDGVETKSIWLELAQSFTPAENRTSSDRRYWAAFKWLGVPPLSGTPAQVHDWGGQLHMLSADGAALGTLQTALNPNRLGLMMATVATGPGRIDIVYLGTADIS</sequence>
<dbReference type="RefSeq" id="WP_311760842.1">
    <property type="nucleotide sequence ID" value="NZ_JAVRQI010000014.1"/>
</dbReference>
<gene>
    <name evidence="1" type="ORF">RM190_17960</name>
</gene>
<accession>A0ABU3EK21</accession>
<comment type="caution">
    <text evidence="1">The sequence shown here is derived from an EMBL/GenBank/DDBJ whole genome shotgun (WGS) entry which is preliminary data.</text>
</comment>
<dbReference type="EMBL" id="JAVRQI010000014">
    <property type="protein sequence ID" value="MDT1063755.1"/>
    <property type="molecule type" value="Genomic_DNA"/>
</dbReference>